<evidence type="ECO:0000256" key="1">
    <source>
        <dbReference type="SAM" id="MobiDB-lite"/>
    </source>
</evidence>
<protein>
    <recommendedName>
        <fullName evidence="2">Oxidoreductase acuF-like C2H2 type zinc-finger domain-containing protein</fullName>
    </recommendedName>
</protein>
<evidence type="ECO:0000313" key="4">
    <source>
        <dbReference type="Proteomes" id="UP000826661"/>
    </source>
</evidence>
<sequence>MERLIPSVSEKRRLLHTASEMGSIANATRECREAFQKYLKEPYPGTESDVARLFVNFERWSASLSVHRNWPSPTFRRILSLDTLLSTDAMTKRKLTDLLLLIAKHIRQASEASVQSRTSRASEQSKGASHSGYSDRFSESTFESFNTFVTQTGYINPLKAMKLYMKRLYDFSTLLRATVPEIRYLAPHHEKDESFWLAAAMILRRGRLMQLTRRGPERRAHANTGSETKKGEEPEPAGLAASRAPTSAATVMSAGINTRKLSRVTPSIVSNPVKALDPWELIPSRPKTSETGGFTCRYCHRTLQPMSASRWRRHVLQDIEPLVCLHAACSRPLEMFGDYSAWKSHMQMHDLRWYCRAPCHGGSILVFYHPDDFEQHLCTVHRDTIAKHQIPLLIRNSSRPTSYMPDTCPLCLRAVDDPAMEWKSHILNHLMALALLSADSVINMDQEDGDVTSESIPESAWDSYQMSILDDEDIALLFDYPVNADNGDQDVVMGPWPSVEDEWGFIKGQLSNGSLER</sequence>
<keyword evidence="4" id="KW-1185">Reference proteome</keyword>
<name>A0A8G0LFX6_9HYPO</name>
<feature type="region of interest" description="Disordered" evidence="1">
    <location>
        <begin position="113"/>
        <end position="135"/>
    </location>
</feature>
<feature type="compositionally biased region" description="Polar residues" evidence="1">
    <location>
        <begin position="113"/>
        <end position="132"/>
    </location>
</feature>
<dbReference type="InterPro" id="IPR058925">
    <property type="entry name" value="zf-C2H2_AcuF"/>
</dbReference>
<dbReference type="Pfam" id="PF26082">
    <property type="entry name" value="zf-C2H2_AcuF"/>
    <property type="match status" value="1"/>
</dbReference>
<organism evidence="3 4">
    <name type="scientific">Trichoderma simmonsii</name>
    <dbReference type="NCBI Taxonomy" id="1491479"/>
    <lineage>
        <taxon>Eukaryota</taxon>
        <taxon>Fungi</taxon>
        <taxon>Dikarya</taxon>
        <taxon>Ascomycota</taxon>
        <taxon>Pezizomycotina</taxon>
        <taxon>Sordariomycetes</taxon>
        <taxon>Hypocreomycetidae</taxon>
        <taxon>Hypocreales</taxon>
        <taxon>Hypocreaceae</taxon>
        <taxon>Trichoderma</taxon>
    </lineage>
</organism>
<dbReference type="PANTHER" id="PTHR35391">
    <property type="entry name" value="C2H2-TYPE DOMAIN-CONTAINING PROTEIN-RELATED"/>
    <property type="match status" value="1"/>
</dbReference>
<dbReference type="AlphaFoldDB" id="A0A8G0LFX6"/>
<dbReference type="EMBL" id="CP075866">
    <property type="protein sequence ID" value="QYT00090.1"/>
    <property type="molecule type" value="Genomic_DNA"/>
</dbReference>
<accession>A0A8G0LFX6</accession>
<dbReference type="PANTHER" id="PTHR35391:SF7">
    <property type="entry name" value="C2H2-TYPE DOMAIN-CONTAINING PROTEIN"/>
    <property type="match status" value="1"/>
</dbReference>
<gene>
    <name evidence="3" type="ORF">H0G86_007192</name>
</gene>
<reference evidence="3 4" key="1">
    <citation type="journal article" date="2021" name="BMC Genomics">
        <title>Telomere-to-telomere genome assembly of asparaginase-producing Trichoderma simmonsii.</title>
        <authorList>
            <person name="Chung D."/>
            <person name="Kwon Y.M."/>
            <person name="Yang Y."/>
        </authorList>
    </citation>
    <scope>NUCLEOTIDE SEQUENCE [LARGE SCALE GENOMIC DNA]</scope>
    <source>
        <strain evidence="3 4">GH-Sj1</strain>
    </source>
</reference>
<dbReference type="Proteomes" id="UP000826661">
    <property type="component" value="Chromosome III"/>
</dbReference>
<proteinExistence type="predicted"/>
<feature type="region of interest" description="Disordered" evidence="1">
    <location>
        <begin position="212"/>
        <end position="246"/>
    </location>
</feature>
<feature type="domain" description="Oxidoreductase acuF-like C2H2 type zinc-finger" evidence="2">
    <location>
        <begin position="293"/>
        <end position="319"/>
    </location>
</feature>
<evidence type="ECO:0000259" key="2">
    <source>
        <dbReference type="Pfam" id="PF26082"/>
    </source>
</evidence>
<evidence type="ECO:0000313" key="3">
    <source>
        <dbReference type="EMBL" id="QYT00090.1"/>
    </source>
</evidence>